<comment type="similarity">
    <text evidence="2">Belongs to the autoinducer-2 exporter (AI-2E) (TC 2.A.86) family.</text>
</comment>
<feature type="transmembrane region" description="Helical" evidence="7">
    <location>
        <begin position="7"/>
        <end position="25"/>
    </location>
</feature>
<proteinExistence type="inferred from homology"/>
<keyword evidence="3 7" id="KW-0812">Transmembrane</keyword>
<evidence type="ECO:0000256" key="5">
    <source>
        <dbReference type="ARBA" id="ARBA00023136"/>
    </source>
</evidence>
<dbReference type="Proteomes" id="UP000248134">
    <property type="component" value="Unassembled WGS sequence"/>
</dbReference>
<dbReference type="InterPro" id="IPR002549">
    <property type="entry name" value="AI-2E-like"/>
</dbReference>
<evidence type="ECO:0000256" key="3">
    <source>
        <dbReference type="ARBA" id="ARBA00022692"/>
    </source>
</evidence>
<feature type="transmembrane region" description="Helical" evidence="7">
    <location>
        <begin position="271"/>
        <end position="288"/>
    </location>
</feature>
<name>A0A323UUA1_RHOPL</name>
<evidence type="ECO:0000256" key="4">
    <source>
        <dbReference type="ARBA" id="ARBA00022989"/>
    </source>
</evidence>
<feature type="transmembrane region" description="Helical" evidence="7">
    <location>
        <begin position="308"/>
        <end position="336"/>
    </location>
</feature>
<dbReference type="PANTHER" id="PTHR21716:SF4">
    <property type="entry name" value="TRANSMEMBRANE PROTEIN 245"/>
    <property type="match status" value="1"/>
</dbReference>
<comment type="caution">
    <text evidence="8">The sequence shown here is derived from an EMBL/GenBank/DDBJ whole genome shotgun (WGS) entry which is preliminary data.</text>
</comment>
<dbReference type="AlphaFoldDB" id="A0A323UUA1"/>
<sequence length="381" mass="40892">MRASENSFFILLLIGATVLFCWILWPLYGAVLWGMVIAILFAPLNRGLNHAFGFRRNLAALTSVTIIVLMVLLPLSLLGAALAREGAATYTKIESGNLDLLNTLRELLAARPDWIGDLLSRFGVGNLSDLQQRLSAVLLRGSQYIAGQALDIGQSTFDFTVNLFVMVYLLFFLLRDGDLLAGRIRRAMPLGVDHQSRLLDKFTVVIRATVKGNMLIALIQGALGGLAFYVLGISGALMWAVVMAFMSLLPAVGAGIVWLPMALYLIATGSLWHGIGLIVWGSLVIGMVDNFLRPILVGKDTRMPDYVVLISTLGGLEVFGLNGFVIGPVIAAMFIATWDIYSSSRQDAGDTPPIGASAGPVEAVPATTSAIRSDRGTTPVA</sequence>
<keyword evidence="5 7" id="KW-0472">Membrane</keyword>
<dbReference type="GO" id="GO:0016020">
    <property type="term" value="C:membrane"/>
    <property type="evidence" value="ECO:0007669"/>
    <property type="project" value="UniProtKB-SubCell"/>
</dbReference>
<keyword evidence="4 7" id="KW-1133">Transmembrane helix</keyword>
<evidence type="ECO:0000313" key="8">
    <source>
        <dbReference type="EMBL" id="PZA11148.1"/>
    </source>
</evidence>
<dbReference type="EMBL" id="QKQS01000023">
    <property type="protein sequence ID" value="PZA11148.1"/>
    <property type="molecule type" value="Genomic_DNA"/>
</dbReference>
<feature type="transmembrane region" description="Helical" evidence="7">
    <location>
        <begin position="159"/>
        <end position="176"/>
    </location>
</feature>
<accession>A0A323UUA1</accession>
<comment type="subcellular location">
    <subcellularLocation>
        <location evidence="1">Membrane</location>
        <topology evidence="1">Multi-pass membrane protein</topology>
    </subcellularLocation>
</comment>
<reference evidence="8 9" key="1">
    <citation type="submission" date="2018-06" db="EMBL/GenBank/DDBJ databases">
        <title>Draft Whole-Genome Sequence of the purple photosynthetic bacterium Rhodospeudomonas palustris XCP.</title>
        <authorList>
            <person name="Rayyan A."/>
            <person name="Meyer T.E."/>
            <person name="Kyndt J.A."/>
        </authorList>
    </citation>
    <scope>NUCLEOTIDE SEQUENCE [LARGE SCALE GENOMIC DNA]</scope>
    <source>
        <strain evidence="8 9">XCP</strain>
    </source>
</reference>
<protein>
    <submittedName>
        <fullName evidence="8">AI-2E family transporter</fullName>
    </submittedName>
</protein>
<feature type="transmembrane region" description="Helical" evidence="7">
    <location>
        <begin position="237"/>
        <end position="259"/>
    </location>
</feature>
<feature type="transmembrane region" description="Helical" evidence="7">
    <location>
        <begin position="60"/>
        <end position="83"/>
    </location>
</feature>
<dbReference type="OrthoDB" id="106838at2"/>
<dbReference type="Pfam" id="PF01594">
    <property type="entry name" value="AI-2E_transport"/>
    <property type="match status" value="1"/>
</dbReference>
<feature type="transmembrane region" description="Helical" evidence="7">
    <location>
        <begin position="214"/>
        <end position="231"/>
    </location>
</feature>
<evidence type="ECO:0000256" key="6">
    <source>
        <dbReference type="SAM" id="MobiDB-lite"/>
    </source>
</evidence>
<evidence type="ECO:0000256" key="7">
    <source>
        <dbReference type="SAM" id="Phobius"/>
    </source>
</evidence>
<evidence type="ECO:0000256" key="1">
    <source>
        <dbReference type="ARBA" id="ARBA00004141"/>
    </source>
</evidence>
<organism evidence="8 9">
    <name type="scientific">Rhodopseudomonas palustris</name>
    <dbReference type="NCBI Taxonomy" id="1076"/>
    <lineage>
        <taxon>Bacteria</taxon>
        <taxon>Pseudomonadati</taxon>
        <taxon>Pseudomonadota</taxon>
        <taxon>Alphaproteobacteria</taxon>
        <taxon>Hyphomicrobiales</taxon>
        <taxon>Nitrobacteraceae</taxon>
        <taxon>Rhodopseudomonas</taxon>
    </lineage>
</organism>
<dbReference type="PANTHER" id="PTHR21716">
    <property type="entry name" value="TRANSMEMBRANE PROTEIN"/>
    <property type="match status" value="1"/>
</dbReference>
<feature type="transmembrane region" description="Helical" evidence="7">
    <location>
        <begin position="31"/>
        <end position="48"/>
    </location>
</feature>
<evidence type="ECO:0000313" key="9">
    <source>
        <dbReference type="Proteomes" id="UP000248134"/>
    </source>
</evidence>
<feature type="region of interest" description="Disordered" evidence="6">
    <location>
        <begin position="352"/>
        <end position="381"/>
    </location>
</feature>
<gene>
    <name evidence="8" type="ORF">DNX69_17730</name>
</gene>
<dbReference type="RefSeq" id="WP_110787237.1">
    <property type="nucleotide sequence ID" value="NZ_QKQS01000023.1"/>
</dbReference>
<evidence type="ECO:0000256" key="2">
    <source>
        <dbReference type="ARBA" id="ARBA00009773"/>
    </source>
</evidence>